<evidence type="ECO:0000313" key="1">
    <source>
        <dbReference type="EMBL" id="PPQ85507.1"/>
    </source>
</evidence>
<sequence>MDHPYPGSTANYEREIRKASSRTDQRAVLLQLAALLKWQCSARMITNQRETTTLRAAESNSATVRVISPVKVQNPEVMSRLRQG</sequence>
<gene>
    <name evidence="1" type="ORF">CVT25_006587</name>
</gene>
<dbReference type="AlphaFoldDB" id="A0A409X428"/>
<evidence type="ECO:0000313" key="2">
    <source>
        <dbReference type="Proteomes" id="UP000283269"/>
    </source>
</evidence>
<organism evidence="1 2">
    <name type="scientific">Psilocybe cyanescens</name>
    <dbReference type="NCBI Taxonomy" id="93625"/>
    <lineage>
        <taxon>Eukaryota</taxon>
        <taxon>Fungi</taxon>
        <taxon>Dikarya</taxon>
        <taxon>Basidiomycota</taxon>
        <taxon>Agaricomycotina</taxon>
        <taxon>Agaricomycetes</taxon>
        <taxon>Agaricomycetidae</taxon>
        <taxon>Agaricales</taxon>
        <taxon>Agaricineae</taxon>
        <taxon>Strophariaceae</taxon>
        <taxon>Psilocybe</taxon>
    </lineage>
</organism>
<accession>A0A409X428</accession>
<dbReference type="Proteomes" id="UP000283269">
    <property type="component" value="Unassembled WGS sequence"/>
</dbReference>
<proteinExistence type="predicted"/>
<comment type="caution">
    <text evidence="1">The sequence shown here is derived from an EMBL/GenBank/DDBJ whole genome shotgun (WGS) entry which is preliminary data.</text>
</comment>
<keyword evidence="2" id="KW-1185">Reference proteome</keyword>
<dbReference type="EMBL" id="NHYD01002702">
    <property type="protein sequence ID" value="PPQ85507.1"/>
    <property type="molecule type" value="Genomic_DNA"/>
</dbReference>
<protein>
    <submittedName>
        <fullName evidence="1">Uncharacterized protein</fullName>
    </submittedName>
</protein>
<dbReference type="InParanoid" id="A0A409X428"/>
<name>A0A409X428_PSICY</name>
<reference evidence="1 2" key="1">
    <citation type="journal article" date="2018" name="Evol. Lett.">
        <title>Horizontal gene cluster transfer increased hallucinogenic mushroom diversity.</title>
        <authorList>
            <person name="Reynolds H.T."/>
            <person name="Vijayakumar V."/>
            <person name="Gluck-Thaler E."/>
            <person name="Korotkin H.B."/>
            <person name="Matheny P.B."/>
            <person name="Slot J.C."/>
        </authorList>
    </citation>
    <scope>NUCLEOTIDE SEQUENCE [LARGE SCALE GENOMIC DNA]</scope>
    <source>
        <strain evidence="1 2">2631</strain>
    </source>
</reference>